<accession>A0A392QUY3</accession>
<dbReference type="InterPro" id="IPR035897">
    <property type="entry name" value="Toll_tir_struct_dom_sf"/>
</dbReference>
<sequence length="116" mass="12983">MRAIGQSTISIVVLSTNYANSRWCMLELEKIMEIGRSKGLVVVPVFYEVDPSEVRRQKGQFGTQFEGLISTISVDESTEINWRRELSNICGIAGSVLIDSSQSRDPTQDRGRVTRS</sequence>
<proteinExistence type="predicted"/>
<dbReference type="InterPro" id="IPR000157">
    <property type="entry name" value="TIR_dom"/>
</dbReference>
<dbReference type="SUPFAM" id="SSF52200">
    <property type="entry name" value="Toll/Interleukin receptor TIR domain"/>
    <property type="match status" value="1"/>
</dbReference>
<dbReference type="GO" id="GO:0007165">
    <property type="term" value="P:signal transduction"/>
    <property type="evidence" value="ECO:0007669"/>
    <property type="project" value="InterPro"/>
</dbReference>
<dbReference type="PROSITE" id="PS50104">
    <property type="entry name" value="TIR"/>
    <property type="match status" value="1"/>
</dbReference>
<dbReference type="PANTHER" id="PTHR32009">
    <property type="entry name" value="TMV RESISTANCE PROTEIN N-LIKE"/>
    <property type="match status" value="1"/>
</dbReference>
<dbReference type="Gene3D" id="3.40.50.10140">
    <property type="entry name" value="Toll/interleukin-1 receptor homology (TIR) domain"/>
    <property type="match status" value="1"/>
</dbReference>
<evidence type="ECO:0000313" key="3">
    <source>
        <dbReference type="EMBL" id="MCI28173.1"/>
    </source>
</evidence>
<dbReference type="AlphaFoldDB" id="A0A392QUY3"/>
<evidence type="ECO:0000259" key="2">
    <source>
        <dbReference type="PROSITE" id="PS50104"/>
    </source>
</evidence>
<reference evidence="3 4" key="1">
    <citation type="journal article" date="2018" name="Front. Plant Sci.">
        <title>Red Clover (Trifolium pratense) and Zigzag Clover (T. medium) - A Picture of Genomic Similarities and Differences.</title>
        <authorList>
            <person name="Dluhosova J."/>
            <person name="Istvanek J."/>
            <person name="Nedelnik J."/>
            <person name="Repkova J."/>
        </authorList>
    </citation>
    <scope>NUCLEOTIDE SEQUENCE [LARGE SCALE GENOMIC DNA]</scope>
    <source>
        <strain evidence="4">cv. 10/8</strain>
        <tissue evidence="3">Leaf</tissue>
    </source>
</reference>
<dbReference type="PANTHER" id="PTHR32009:SF160">
    <property type="entry name" value="DISEASE RESISTANCE PROTEIN (TIR-NBS-LRR CLASS)"/>
    <property type="match status" value="1"/>
</dbReference>
<name>A0A392QUY3_9FABA</name>
<dbReference type="Pfam" id="PF01582">
    <property type="entry name" value="TIR"/>
    <property type="match status" value="1"/>
</dbReference>
<feature type="domain" description="TIR" evidence="2">
    <location>
        <begin position="1"/>
        <end position="116"/>
    </location>
</feature>
<keyword evidence="1" id="KW-0520">NAD</keyword>
<dbReference type="Proteomes" id="UP000265520">
    <property type="component" value="Unassembled WGS sequence"/>
</dbReference>
<feature type="non-terminal residue" evidence="3">
    <location>
        <position position="116"/>
    </location>
</feature>
<evidence type="ECO:0000256" key="1">
    <source>
        <dbReference type="ARBA" id="ARBA00023027"/>
    </source>
</evidence>
<dbReference type="EMBL" id="LXQA010163969">
    <property type="protein sequence ID" value="MCI28173.1"/>
    <property type="molecule type" value="Genomic_DNA"/>
</dbReference>
<protein>
    <submittedName>
        <fullName evidence="3">TMV resistance protein N</fullName>
    </submittedName>
</protein>
<organism evidence="3 4">
    <name type="scientific">Trifolium medium</name>
    <dbReference type="NCBI Taxonomy" id="97028"/>
    <lineage>
        <taxon>Eukaryota</taxon>
        <taxon>Viridiplantae</taxon>
        <taxon>Streptophyta</taxon>
        <taxon>Embryophyta</taxon>
        <taxon>Tracheophyta</taxon>
        <taxon>Spermatophyta</taxon>
        <taxon>Magnoliopsida</taxon>
        <taxon>eudicotyledons</taxon>
        <taxon>Gunneridae</taxon>
        <taxon>Pentapetalae</taxon>
        <taxon>rosids</taxon>
        <taxon>fabids</taxon>
        <taxon>Fabales</taxon>
        <taxon>Fabaceae</taxon>
        <taxon>Papilionoideae</taxon>
        <taxon>50 kb inversion clade</taxon>
        <taxon>NPAAA clade</taxon>
        <taxon>Hologalegina</taxon>
        <taxon>IRL clade</taxon>
        <taxon>Trifolieae</taxon>
        <taxon>Trifolium</taxon>
    </lineage>
</organism>
<keyword evidence="4" id="KW-1185">Reference proteome</keyword>
<evidence type="ECO:0000313" key="4">
    <source>
        <dbReference type="Proteomes" id="UP000265520"/>
    </source>
</evidence>
<comment type="caution">
    <text evidence="3">The sequence shown here is derived from an EMBL/GenBank/DDBJ whole genome shotgun (WGS) entry which is preliminary data.</text>
</comment>